<feature type="domain" description="G-protein coupled receptors family 1 profile" evidence="6">
    <location>
        <begin position="1"/>
        <end position="218"/>
    </location>
</feature>
<feature type="transmembrane region" description="Helical" evidence="5">
    <location>
        <begin position="126"/>
        <end position="148"/>
    </location>
</feature>
<dbReference type="SUPFAM" id="SSF81321">
    <property type="entry name" value="Family A G protein-coupled receptor-like"/>
    <property type="match status" value="1"/>
</dbReference>
<feature type="transmembrane region" description="Helical" evidence="5">
    <location>
        <begin position="12"/>
        <end position="37"/>
    </location>
</feature>
<dbReference type="FunFam" id="1.20.1070.10:FF:000096">
    <property type="entry name" value="Odorant receptor 131-2"/>
    <property type="match status" value="1"/>
</dbReference>
<dbReference type="Pfam" id="PF00001">
    <property type="entry name" value="7tm_1"/>
    <property type="match status" value="1"/>
</dbReference>
<dbReference type="PANTHER" id="PTHR26451:SF998">
    <property type="entry name" value="ODORANT RECEPTOR-RELATED"/>
    <property type="match status" value="1"/>
</dbReference>
<feature type="transmembrane region" description="Helical" evidence="5">
    <location>
        <begin position="200"/>
        <end position="220"/>
    </location>
</feature>
<dbReference type="AlphaFoldDB" id="A0A3P8WUU2"/>
<dbReference type="GO" id="GO:0005549">
    <property type="term" value="F:odorant binding"/>
    <property type="evidence" value="ECO:0007669"/>
    <property type="project" value="TreeGrafter"/>
</dbReference>
<accession>A0A3P8WUU2</accession>
<protein>
    <submittedName>
        <fullName evidence="7">Olfactory receptor 52R1-like</fullName>
    </submittedName>
</protein>
<sequence length="240" mass="27957">VNDMIQVTLSVILFVISYVIYRLQVHVCCVLILIALFTTENTPLNLACMAVECYIAVCFPLRHVHICTVRRTWFLIGLIWTTSMLSVLPDLFITLAMEPVDFFYSRVFCLRHTVFPDPRIIQKRDISYALFLALVWMVIFYTYFRILFTVKTTSQDGRKARNTIILHGFQLLLCMTSYASPALKDALFLWFPQNYTDSLFAVYVIAQILPRSISPIIYGVRDNAFRKHLKKHLLIRVDRS</sequence>
<evidence type="ECO:0000256" key="2">
    <source>
        <dbReference type="ARBA" id="ARBA00022692"/>
    </source>
</evidence>
<dbReference type="PANTHER" id="PTHR26451">
    <property type="entry name" value="G_PROTEIN_RECEP_F1_2 DOMAIN-CONTAINING PROTEIN"/>
    <property type="match status" value="1"/>
</dbReference>
<dbReference type="InterPro" id="IPR052921">
    <property type="entry name" value="GPCR1_Superfamily_Member"/>
</dbReference>
<feature type="transmembrane region" description="Helical" evidence="5">
    <location>
        <begin position="43"/>
        <end position="61"/>
    </location>
</feature>
<keyword evidence="8" id="KW-1185">Reference proteome</keyword>
<dbReference type="Proteomes" id="UP000265120">
    <property type="component" value="Chromosome 11"/>
</dbReference>
<keyword evidence="2 5" id="KW-0812">Transmembrane</keyword>
<dbReference type="GO" id="GO:0016020">
    <property type="term" value="C:membrane"/>
    <property type="evidence" value="ECO:0007669"/>
    <property type="project" value="UniProtKB-SubCell"/>
</dbReference>
<reference evidence="7 8" key="1">
    <citation type="journal article" date="2014" name="Nat. Genet.">
        <title>Whole-genome sequence of a flatfish provides insights into ZW sex chromosome evolution and adaptation to a benthic lifestyle.</title>
        <authorList>
            <person name="Chen S."/>
            <person name="Zhang G."/>
            <person name="Shao C."/>
            <person name="Huang Q."/>
            <person name="Liu G."/>
            <person name="Zhang P."/>
            <person name="Song W."/>
            <person name="An N."/>
            <person name="Chalopin D."/>
            <person name="Volff J.N."/>
            <person name="Hong Y."/>
            <person name="Li Q."/>
            <person name="Sha Z."/>
            <person name="Zhou H."/>
            <person name="Xie M."/>
            <person name="Yu Q."/>
            <person name="Liu Y."/>
            <person name="Xiang H."/>
            <person name="Wang N."/>
            <person name="Wu K."/>
            <person name="Yang C."/>
            <person name="Zhou Q."/>
            <person name="Liao X."/>
            <person name="Yang L."/>
            <person name="Hu Q."/>
            <person name="Zhang J."/>
            <person name="Meng L."/>
            <person name="Jin L."/>
            <person name="Tian Y."/>
            <person name="Lian J."/>
            <person name="Yang J."/>
            <person name="Miao G."/>
            <person name="Liu S."/>
            <person name="Liang Z."/>
            <person name="Yan F."/>
            <person name="Li Y."/>
            <person name="Sun B."/>
            <person name="Zhang H."/>
            <person name="Zhang J."/>
            <person name="Zhu Y."/>
            <person name="Du M."/>
            <person name="Zhao Y."/>
            <person name="Schartl M."/>
            <person name="Tang Q."/>
            <person name="Wang J."/>
        </authorList>
    </citation>
    <scope>NUCLEOTIDE SEQUENCE</scope>
</reference>
<dbReference type="InterPro" id="IPR000276">
    <property type="entry name" value="GPCR_Rhodpsn"/>
</dbReference>
<dbReference type="PROSITE" id="PS50262">
    <property type="entry name" value="G_PROTEIN_RECEP_F1_2"/>
    <property type="match status" value="1"/>
</dbReference>
<dbReference type="GO" id="GO:0004984">
    <property type="term" value="F:olfactory receptor activity"/>
    <property type="evidence" value="ECO:0007669"/>
    <property type="project" value="TreeGrafter"/>
</dbReference>
<evidence type="ECO:0000256" key="5">
    <source>
        <dbReference type="SAM" id="Phobius"/>
    </source>
</evidence>
<evidence type="ECO:0000313" key="7">
    <source>
        <dbReference type="Ensembl" id="ENSCSEP00000031223.1"/>
    </source>
</evidence>
<feature type="transmembrane region" description="Helical" evidence="5">
    <location>
        <begin position="73"/>
        <end position="97"/>
    </location>
</feature>
<dbReference type="CDD" id="cd00637">
    <property type="entry name" value="7tm_classA_rhodopsin-like"/>
    <property type="match status" value="1"/>
</dbReference>
<dbReference type="InParanoid" id="A0A3P8WUU2"/>
<reference evidence="7" key="2">
    <citation type="submission" date="2025-08" db="UniProtKB">
        <authorList>
            <consortium name="Ensembl"/>
        </authorList>
    </citation>
    <scope>IDENTIFICATION</scope>
</reference>
<organism evidence="7 8">
    <name type="scientific">Cynoglossus semilaevis</name>
    <name type="common">Tongue sole</name>
    <dbReference type="NCBI Taxonomy" id="244447"/>
    <lineage>
        <taxon>Eukaryota</taxon>
        <taxon>Metazoa</taxon>
        <taxon>Chordata</taxon>
        <taxon>Craniata</taxon>
        <taxon>Vertebrata</taxon>
        <taxon>Euteleostomi</taxon>
        <taxon>Actinopterygii</taxon>
        <taxon>Neopterygii</taxon>
        <taxon>Teleostei</taxon>
        <taxon>Neoteleostei</taxon>
        <taxon>Acanthomorphata</taxon>
        <taxon>Carangaria</taxon>
        <taxon>Pleuronectiformes</taxon>
        <taxon>Pleuronectoidei</taxon>
        <taxon>Cynoglossidae</taxon>
        <taxon>Cynoglossinae</taxon>
        <taxon>Cynoglossus</taxon>
    </lineage>
</organism>
<dbReference type="InterPro" id="IPR017452">
    <property type="entry name" value="GPCR_Rhodpsn_7TM"/>
</dbReference>
<comment type="subcellular location">
    <subcellularLocation>
        <location evidence="1">Membrane</location>
    </subcellularLocation>
</comment>
<evidence type="ECO:0000259" key="6">
    <source>
        <dbReference type="PROSITE" id="PS50262"/>
    </source>
</evidence>
<name>A0A3P8WUU2_CYNSE</name>
<dbReference type="Ensembl" id="ENSCSET00000031630.1">
    <property type="protein sequence ID" value="ENSCSEP00000031223.1"/>
    <property type="gene ID" value="ENSCSEG00000019984.1"/>
</dbReference>
<keyword evidence="4 5" id="KW-0472">Membrane</keyword>
<reference evidence="7" key="3">
    <citation type="submission" date="2025-09" db="UniProtKB">
        <authorList>
            <consortium name="Ensembl"/>
        </authorList>
    </citation>
    <scope>IDENTIFICATION</scope>
</reference>
<evidence type="ECO:0000256" key="4">
    <source>
        <dbReference type="ARBA" id="ARBA00023136"/>
    </source>
</evidence>
<dbReference type="GeneTree" id="ENSGT00940000161337"/>
<keyword evidence="3 5" id="KW-1133">Transmembrane helix</keyword>
<proteinExistence type="predicted"/>
<evidence type="ECO:0000313" key="8">
    <source>
        <dbReference type="Proteomes" id="UP000265120"/>
    </source>
</evidence>
<dbReference type="Gene3D" id="1.20.1070.10">
    <property type="entry name" value="Rhodopsin 7-helix transmembrane proteins"/>
    <property type="match status" value="1"/>
</dbReference>
<evidence type="ECO:0000256" key="3">
    <source>
        <dbReference type="ARBA" id="ARBA00022989"/>
    </source>
</evidence>
<dbReference type="OMA" id="CKQQIFY"/>
<feature type="transmembrane region" description="Helical" evidence="5">
    <location>
        <begin position="160"/>
        <end position="180"/>
    </location>
</feature>
<dbReference type="GO" id="GO:0004930">
    <property type="term" value="F:G protein-coupled receptor activity"/>
    <property type="evidence" value="ECO:0007669"/>
    <property type="project" value="InterPro"/>
</dbReference>
<evidence type="ECO:0000256" key="1">
    <source>
        <dbReference type="ARBA" id="ARBA00004370"/>
    </source>
</evidence>